<evidence type="ECO:0000256" key="2">
    <source>
        <dbReference type="ARBA" id="ARBA00023054"/>
    </source>
</evidence>
<dbReference type="PROSITE" id="PS00226">
    <property type="entry name" value="IF_ROD_1"/>
    <property type="match status" value="1"/>
</dbReference>
<gene>
    <name evidence="8" type="primary">SYNM</name>
</gene>
<dbReference type="Proteomes" id="UP000504623">
    <property type="component" value="Unplaced"/>
</dbReference>
<dbReference type="SUPFAM" id="SSF64593">
    <property type="entry name" value="Intermediate filament protein, coiled coil region"/>
    <property type="match status" value="2"/>
</dbReference>
<dbReference type="InterPro" id="IPR018039">
    <property type="entry name" value="IF_conserved"/>
</dbReference>
<accession>A0A9B0U5F7</accession>
<dbReference type="AlphaFoldDB" id="A0A9B0U5F7"/>
<sequence>MLPWRLQTTPEKAELQELNNRLYYYMCRVRDLERENLLLEEELRGWHGQEDLWAKGQARYAEEARVLRQQLEELSWATTLAESERDALRRELRELQQLGAEARAVRGRLDAELGAQRRELQEALGARAALEALLGRLQAERSALDAAHERNVREVRARATGLSLSYRARPAGPVAPPPRLQEVHNSYTLLVAESWRETVQLYEDEVRELEEALRRGLESRREAEEETRLCAREAEALQREARELEQLRARLEEELLRMQEVFELQAQERQRVIDGLEDEKATLTMAMNDRLRDCQKLVQVKTGLSLEVATYRALLEGESNPEILTWTGHTENIPQEFRNTSYQHFNTVLQRENERNLFQRQKAPPMHLNHRAGVYANRSVHLGPQTTIRSAARGGFLGSGYSSRATVQQDNDKTANNQTGFRTFSPTYCLLRKAEIQLKALPERPKTEGASDAASRIARGSTVAQDTYRERQDNMAAGASENVWSNERTVILGKKTEAKATREQGRNIPVIIQTKQAEKLFDSKEKASEERNLRWEELTKLDKEARKRESEHIRGKPKGKESLKEKNVREREIPVRLEASQGSIPEVSPKGFQTPGKKAVGGETETKERRFRLDTSNTASSLKDDSMTKTIAENVVSSILEQFTQSPDTEASVNSFPDTKVTYMERKELPFPDRKTKTELIVESKLTEDIDVSSEAGLDYLLSKNAKEVELKGNSTERMIGEIINLGLKGRDGKAKVINVEIVEEPMSYVGEEKAEEFSTLFKVEEVDDVSPGSKGLVEEKEGDGEAGITSVSQHRRNKQPPHHLTHVEEVTEAGDWEGEQSYIVSTPDEHLGGHDRDEGSVYGQIHIEEESTIKYSWQDEIVQGTRKRKTDDTSEEKVVKPWDIPASPLEGELRSSHWIEPVKRGEFHAEPTVIEKEIKIPHEFHTSIKGVFSKEPKHQLGEVIGQLEENLPERVREELSVLTQEGVGEPGVFSVDVQKVQTFSSGSMTLVAEVNLSQEVDAEKLDLDELHRCEASEIEKAVESAVRESLTKRRSNQELVGSPSKEGGVEAPVTGISFKRWATRELYSPSCEEDAASQASSSTEQAQGPVLATVEVSSPKGLVQSHVLEDIRQSVRHIKIAAPEMWRTEQVLSEGARSAVGEMDVSHAAATPSSARWTQEFTVRFPADKEAAAPGVSDRGTWRDTGGRREPTGGGTFQASAGDGTQAHGPKDKEEAAFSKTVQLQRMVDQRSVVSDEKKVALLYLDSEDGEESDGHWF</sequence>
<dbReference type="PROSITE" id="PS51842">
    <property type="entry name" value="IF_ROD_2"/>
    <property type="match status" value="1"/>
</dbReference>
<evidence type="ECO:0000256" key="1">
    <source>
        <dbReference type="ARBA" id="ARBA00022754"/>
    </source>
</evidence>
<feature type="coiled-coil region" evidence="4">
    <location>
        <begin position="78"/>
        <end position="140"/>
    </location>
</feature>
<dbReference type="GO" id="GO:0008307">
    <property type="term" value="F:structural constituent of muscle"/>
    <property type="evidence" value="ECO:0007669"/>
    <property type="project" value="InterPro"/>
</dbReference>
<protein>
    <submittedName>
        <fullName evidence="8">Synemin</fullName>
    </submittedName>
</protein>
<dbReference type="GO" id="GO:0005200">
    <property type="term" value="F:structural constituent of cytoskeleton"/>
    <property type="evidence" value="ECO:0007669"/>
    <property type="project" value="InterPro"/>
</dbReference>
<feature type="coiled-coil region" evidence="4">
    <location>
        <begin position="15"/>
        <end position="49"/>
    </location>
</feature>
<evidence type="ECO:0000256" key="3">
    <source>
        <dbReference type="RuleBase" id="RU000685"/>
    </source>
</evidence>
<feature type="compositionally biased region" description="Basic residues" evidence="5">
    <location>
        <begin position="794"/>
        <end position="803"/>
    </location>
</feature>
<feature type="coiled-coil region" evidence="4">
    <location>
        <begin position="192"/>
        <end position="268"/>
    </location>
</feature>
<dbReference type="GO" id="GO:0043034">
    <property type="term" value="C:costamere"/>
    <property type="evidence" value="ECO:0007669"/>
    <property type="project" value="TreeGrafter"/>
</dbReference>
<dbReference type="PANTHER" id="PTHR47136:SF1">
    <property type="entry name" value="SYNEMIN"/>
    <property type="match status" value="1"/>
</dbReference>
<dbReference type="PANTHER" id="PTHR47136">
    <property type="entry name" value="SYNEMIN"/>
    <property type="match status" value="1"/>
</dbReference>
<feature type="region of interest" description="Disordered" evidence="5">
    <location>
        <begin position="584"/>
        <end position="607"/>
    </location>
</feature>
<dbReference type="GO" id="GO:0060053">
    <property type="term" value="C:neurofilament cytoskeleton"/>
    <property type="evidence" value="ECO:0007669"/>
    <property type="project" value="TreeGrafter"/>
</dbReference>
<feature type="domain" description="IF rod" evidence="6">
    <location>
        <begin position="11"/>
        <end position="322"/>
    </location>
</feature>
<name>A0A9B0U5F7_CHRAS</name>
<dbReference type="GO" id="GO:0019215">
    <property type="term" value="F:intermediate filament binding"/>
    <property type="evidence" value="ECO:0007669"/>
    <property type="project" value="TreeGrafter"/>
</dbReference>
<feature type="compositionally biased region" description="Basic and acidic residues" evidence="5">
    <location>
        <begin position="1181"/>
        <end position="1192"/>
    </location>
</feature>
<keyword evidence="2 4" id="KW-0175">Coiled coil</keyword>
<dbReference type="Pfam" id="PF00038">
    <property type="entry name" value="Filament"/>
    <property type="match status" value="1"/>
</dbReference>
<dbReference type="RefSeq" id="XP_006876563.1">
    <property type="nucleotide sequence ID" value="XM_006876501.1"/>
</dbReference>
<evidence type="ECO:0000259" key="6">
    <source>
        <dbReference type="PROSITE" id="PS51842"/>
    </source>
</evidence>
<dbReference type="InterPro" id="IPR030634">
    <property type="entry name" value="SYNM"/>
</dbReference>
<evidence type="ECO:0000313" key="8">
    <source>
        <dbReference type="RefSeq" id="XP_006876563.1"/>
    </source>
</evidence>
<dbReference type="GO" id="GO:0005882">
    <property type="term" value="C:intermediate filament"/>
    <property type="evidence" value="ECO:0007669"/>
    <property type="project" value="UniProtKB-KW"/>
</dbReference>
<feature type="region of interest" description="Disordered" evidence="5">
    <location>
        <begin position="443"/>
        <end position="465"/>
    </location>
</feature>
<dbReference type="Gene3D" id="1.20.5.1160">
    <property type="entry name" value="Vasodilator-stimulated phosphoprotein"/>
    <property type="match status" value="1"/>
</dbReference>
<evidence type="ECO:0000256" key="5">
    <source>
        <dbReference type="SAM" id="MobiDB-lite"/>
    </source>
</evidence>
<reference evidence="8" key="1">
    <citation type="submission" date="2025-08" db="UniProtKB">
        <authorList>
            <consortium name="RefSeq"/>
        </authorList>
    </citation>
    <scope>IDENTIFICATION</scope>
    <source>
        <tissue evidence="8">Spleen</tissue>
    </source>
</reference>
<dbReference type="InterPro" id="IPR039008">
    <property type="entry name" value="IF_rod_dom"/>
</dbReference>
<feature type="region of interest" description="Disordered" evidence="5">
    <location>
        <begin position="772"/>
        <end position="803"/>
    </location>
</feature>
<dbReference type="Gene3D" id="1.20.5.170">
    <property type="match status" value="1"/>
</dbReference>
<feature type="region of interest" description="Disordered" evidence="5">
    <location>
        <begin position="1171"/>
        <end position="1216"/>
    </location>
</feature>
<dbReference type="GO" id="GO:0031443">
    <property type="term" value="P:fast-twitch skeletal muscle fiber contraction"/>
    <property type="evidence" value="ECO:0007669"/>
    <property type="project" value="TreeGrafter"/>
</dbReference>
<comment type="similarity">
    <text evidence="3">Belongs to the intermediate filament family.</text>
</comment>
<dbReference type="GO" id="GO:0017166">
    <property type="term" value="F:vinculin binding"/>
    <property type="evidence" value="ECO:0007669"/>
    <property type="project" value="TreeGrafter"/>
</dbReference>
<dbReference type="SMART" id="SM01391">
    <property type="entry name" value="Filament"/>
    <property type="match status" value="1"/>
</dbReference>
<keyword evidence="1 3" id="KW-0403">Intermediate filament</keyword>
<dbReference type="OrthoDB" id="9949055at2759"/>
<proteinExistence type="inferred from homology"/>
<evidence type="ECO:0000313" key="7">
    <source>
        <dbReference type="Proteomes" id="UP000504623"/>
    </source>
</evidence>
<dbReference type="GeneID" id="102816086"/>
<evidence type="ECO:0000256" key="4">
    <source>
        <dbReference type="SAM" id="Coils"/>
    </source>
</evidence>
<feature type="region of interest" description="Disordered" evidence="5">
    <location>
        <begin position="543"/>
        <end position="567"/>
    </location>
</feature>
<dbReference type="GO" id="GO:0045104">
    <property type="term" value="P:intermediate filament cytoskeleton organization"/>
    <property type="evidence" value="ECO:0007669"/>
    <property type="project" value="InterPro"/>
</dbReference>
<dbReference type="GO" id="GO:0042383">
    <property type="term" value="C:sarcolemma"/>
    <property type="evidence" value="ECO:0007669"/>
    <property type="project" value="TreeGrafter"/>
</dbReference>
<dbReference type="CTD" id="23336"/>
<organism evidence="7 8">
    <name type="scientific">Chrysochloris asiatica</name>
    <name type="common">Cape golden mole</name>
    <dbReference type="NCBI Taxonomy" id="185453"/>
    <lineage>
        <taxon>Eukaryota</taxon>
        <taxon>Metazoa</taxon>
        <taxon>Chordata</taxon>
        <taxon>Craniata</taxon>
        <taxon>Vertebrata</taxon>
        <taxon>Euteleostomi</taxon>
        <taxon>Mammalia</taxon>
        <taxon>Eutheria</taxon>
        <taxon>Afrotheria</taxon>
        <taxon>Chrysochloridae</taxon>
        <taxon>Chrysochlorinae</taxon>
        <taxon>Chrysochloris</taxon>
    </lineage>
</organism>
<keyword evidence="7" id="KW-1185">Reference proteome</keyword>